<dbReference type="Proteomes" id="UP000191500">
    <property type="component" value="Unassembled WGS sequence"/>
</dbReference>
<dbReference type="EMBL" id="MDDG01000001">
    <property type="protein sequence ID" value="OQE47167.1"/>
    <property type="molecule type" value="Genomic_DNA"/>
</dbReference>
<dbReference type="AlphaFoldDB" id="A0A1V6V906"/>
<dbReference type="Pfam" id="PF20174">
    <property type="entry name" value="DUF6540"/>
    <property type="match status" value="1"/>
</dbReference>
<evidence type="ECO:0000313" key="3">
    <source>
        <dbReference type="Proteomes" id="UP000191500"/>
    </source>
</evidence>
<sequence>MFRDPLFAPNKKRGDRYSRLSPCPSHSDFQLIPSSFSTSSINMSISEIYPVYKVKLKLACQDPDMPSPRYHTILFVQTNAQGPCSGMKHHVTGDIVTGMHYEPATYDDPETDENFFSKELIGHTRALNYPKNWHDVLKSIPAPGKQKAFNKVTMKTEPIKSWDPVTFYEPGEPRRPLVKCTEWIEDQAIPILIHAGLIQWRHARIAGA</sequence>
<feature type="region of interest" description="Disordered" evidence="1">
    <location>
        <begin position="1"/>
        <end position="21"/>
    </location>
</feature>
<reference evidence="3" key="1">
    <citation type="journal article" date="2017" name="Nat. Microbiol.">
        <title>Global analysis of biosynthetic gene clusters reveals vast potential of secondary metabolite production in Penicillium species.</title>
        <authorList>
            <person name="Nielsen J.C."/>
            <person name="Grijseels S."/>
            <person name="Prigent S."/>
            <person name="Ji B."/>
            <person name="Dainat J."/>
            <person name="Nielsen K.F."/>
            <person name="Frisvad J.C."/>
            <person name="Workman M."/>
            <person name="Nielsen J."/>
        </authorList>
    </citation>
    <scope>NUCLEOTIDE SEQUENCE [LARGE SCALE GENOMIC DNA]</scope>
    <source>
        <strain evidence="3">IBT 31321</strain>
    </source>
</reference>
<gene>
    <name evidence="2" type="ORF">PENCOP_c001G05681</name>
</gene>
<organism evidence="2 3">
    <name type="scientific">Penicillium coprophilum</name>
    <dbReference type="NCBI Taxonomy" id="36646"/>
    <lineage>
        <taxon>Eukaryota</taxon>
        <taxon>Fungi</taxon>
        <taxon>Dikarya</taxon>
        <taxon>Ascomycota</taxon>
        <taxon>Pezizomycotina</taxon>
        <taxon>Eurotiomycetes</taxon>
        <taxon>Eurotiomycetidae</taxon>
        <taxon>Eurotiales</taxon>
        <taxon>Aspergillaceae</taxon>
        <taxon>Penicillium</taxon>
    </lineage>
</organism>
<proteinExistence type="predicted"/>
<dbReference type="InterPro" id="IPR046670">
    <property type="entry name" value="DUF6540"/>
</dbReference>
<comment type="caution">
    <text evidence="2">The sequence shown here is derived from an EMBL/GenBank/DDBJ whole genome shotgun (WGS) entry which is preliminary data.</text>
</comment>
<protein>
    <submittedName>
        <fullName evidence="2">Uncharacterized protein</fullName>
    </submittedName>
</protein>
<evidence type="ECO:0000313" key="2">
    <source>
        <dbReference type="EMBL" id="OQE47167.1"/>
    </source>
</evidence>
<keyword evidence="3" id="KW-1185">Reference proteome</keyword>
<accession>A0A1V6V906</accession>
<name>A0A1V6V906_9EURO</name>
<dbReference type="STRING" id="36646.A0A1V6V906"/>
<evidence type="ECO:0000256" key="1">
    <source>
        <dbReference type="SAM" id="MobiDB-lite"/>
    </source>
</evidence>